<gene>
    <name evidence="4" type="ORF">UFOPK4410_00672</name>
</gene>
<dbReference type="AlphaFoldDB" id="A0A6J7VV45"/>
<dbReference type="InterPro" id="IPR023765">
    <property type="entry name" value="SBP_5_CS"/>
</dbReference>
<dbReference type="CDD" id="cd00995">
    <property type="entry name" value="PBP2_NikA_DppA_OppA_like"/>
    <property type="match status" value="1"/>
</dbReference>
<dbReference type="InterPro" id="IPR030678">
    <property type="entry name" value="Peptide/Ni-bd"/>
</dbReference>
<dbReference type="Pfam" id="PF00496">
    <property type="entry name" value="SBP_bac_5"/>
    <property type="match status" value="1"/>
</dbReference>
<dbReference type="PANTHER" id="PTHR30290:SF83">
    <property type="entry name" value="ABC TRANSPORTER SUBSTRATE-BINDING PROTEIN"/>
    <property type="match status" value="1"/>
</dbReference>
<evidence type="ECO:0000256" key="2">
    <source>
        <dbReference type="ARBA" id="ARBA00022729"/>
    </source>
</evidence>
<dbReference type="GO" id="GO:0042597">
    <property type="term" value="C:periplasmic space"/>
    <property type="evidence" value="ECO:0007669"/>
    <property type="project" value="UniProtKB-ARBA"/>
</dbReference>
<dbReference type="PIRSF" id="PIRSF002741">
    <property type="entry name" value="MppA"/>
    <property type="match status" value="1"/>
</dbReference>
<dbReference type="GO" id="GO:0043190">
    <property type="term" value="C:ATP-binding cassette (ABC) transporter complex"/>
    <property type="evidence" value="ECO:0007669"/>
    <property type="project" value="InterPro"/>
</dbReference>
<dbReference type="Gene3D" id="3.10.105.10">
    <property type="entry name" value="Dipeptide-binding Protein, Domain 3"/>
    <property type="match status" value="1"/>
</dbReference>
<dbReference type="InterPro" id="IPR039424">
    <property type="entry name" value="SBP_5"/>
</dbReference>
<dbReference type="SUPFAM" id="SSF53850">
    <property type="entry name" value="Periplasmic binding protein-like II"/>
    <property type="match status" value="1"/>
</dbReference>
<dbReference type="GO" id="GO:0015833">
    <property type="term" value="P:peptide transport"/>
    <property type="evidence" value="ECO:0007669"/>
    <property type="project" value="TreeGrafter"/>
</dbReference>
<feature type="domain" description="Solute-binding protein family 5" evidence="3">
    <location>
        <begin position="80"/>
        <end position="458"/>
    </location>
</feature>
<dbReference type="GO" id="GO:1904680">
    <property type="term" value="F:peptide transmembrane transporter activity"/>
    <property type="evidence" value="ECO:0007669"/>
    <property type="project" value="TreeGrafter"/>
</dbReference>
<dbReference type="Gene3D" id="3.40.190.10">
    <property type="entry name" value="Periplasmic binding protein-like II"/>
    <property type="match status" value="1"/>
</dbReference>
<dbReference type="InterPro" id="IPR000914">
    <property type="entry name" value="SBP_5_dom"/>
</dbReference>
<comment type="similarity">
    <text evidence="1">Belongs to the bacterial solute-binding protein 5 family.</text>
</comment>
<protein>
    <submittedName>
        <fullName evidence="4">Unannotated protein</fullName>
    </submittedName>
</protein>
<sequence length="541" mass="57643">MKVLSIGKRSVAVLAAVGLAVGGTIVSAHAATAPTYIDCQLFSAGEPDFIDPALTSTLVGANLATMLFDGLTDTDAAGNLYGEVASKWATKDGAKTWTFTLKKGLKFSNGEAVLPSSFVTGWKRAFAASMASEVAYHSYFITGMEEYNSGKGAWPSTSVVADDSAMTLTIKMVNPTADWPSIVGHSVFSPVPTSMASASSKVEEDGTKLVGNGPYMLEKAITKRAGGEVVIVPNPNYGGKTPTLSRATFKISSDVNAAYNAFASGQCDNGPIPAGRYTELLTKWGTKGVKTTLGTDYWGFNWEDPTVGGTKNKYLRSAISKAIDREQISTVIYQGVRKPASGLLPPGLPGYKTGQGLTSSRDLDGAKADYKKWLALGNKTPEPIRLSYNDGAGWDKVASIIIANLKDVGIPAKLDPYPADGTYFSKMRSGKGQLIRAGWFADYPIADNFLFPLLHSKSIDGDNLERYNSSAFDALINSARSSTNKSFAQSQYRRAEVQALRNDVVITQTVNRGIATVLAASTTSFPITPLGMIAFDQIVKN</sequence>
<evidence type="ECO:0000313" key="4">
    <source>
        <dbReference type="EMBL" id="CAB5113643.1"/>
    </source>
</evidence>
<organism evidence="4">
    <name type="scientific">freshwater metagenome</name>
    <dbReference type="NCBI Taxonomy" id="449393"/>
    <lineage>
        <taxon>unclassified sequences</taxon>
        <taxon>metagenomes</taxon>
        <taxon>ecological metagenomes</taxon>
    </lineage>
</organism>
<dbReference type="Gene3D" id="3.90.76.10">
    <property type="entry name" value="Dipeptide-binding Protein, Domain 1"/>
    <property type="match status" value="1"/>
</dbReference>
<reference evidence="4" key="1">
    <citation type="submission" date="2020-05" db="EMBL/GenBank/DDBJ databases">
        <authorList>
            <person name="Chiriac C."/>
            <person name="Salcher M."/>
            <person name="Ghai R."/>
            <person name="Kavagutti S V."/>
        </authorList>
    </citation>
    <scope>NUCLEOTIDE SEQUENCE</scope>
</reference>
<evidence type="ECO:0000259" key="3">
    <source>
        <dbReference type="Pfam" id="PF00496"/>
    </source>
</evidence>
<name>A0A6J7VV45_9ZZZZ</name>
<proteinExistence type="inferred from homology"/>
<dbReference type="EMBL" id="CAFBRV010000052">
    <property type="protein sequence ID" value="CAB5113643.1"/>
    <property type="molecule type" value="Genomic_DNA"/>
</dbReference>
<dbReference type="PROSITE" id="PS01040">
    <property type="entry name" value="SBP_BACTERIAL_5"/>
    <property type="match status" value="1"/>
</dbReference>
<accession>A0A6J7VV45</accession>
<dbReference type="PANTHER" id="PTHR30290">
    <property type="entry name" value="PERIPLASMIC BINDING COMPONENT OF ABC TRANSPORTER"/>
    <property type="match status" value="1"/>
</dbReference>
<evidence type="ECO:0000256" key="1">
    <source>
        <dbReference type="ARBA" id="ARBA00005695"/>
    </source>
</evidence>
<keyword evidence="2" id="KW-0732">Signal</keyword>